<dbReference type="AlphaFoldDB" id="A0A839IRF6"/>
<evidence type="ECO:0000313" key="3">
    <source>
        <dbReference type="EMBL" id="MBB1486796.1"/>
    </source>
</evidence>
<dbReference type="Pfam" id="PF08668">
    <property type="entry name" value="HDOD"/>
    <property type="match status" value="1"/>
</dbReference>
<dbReference type="EMBL" id="JACJFM010000009">
    <property type="protein sequence ID" value="MBB1486796.1"/>
    <property type="molecule type" value="Genomic_DNA"/>
</dbReference>
<dbReference type="InterPro" id="IPR014408">
    <property type="entry name" value="dGMP_Pdiesterase_EAL/HD-GYP"/>
</dbReference>
<protein>
    <submittedName>
        <fullName evidence="3">HDOD domain-containing protein</fullName>
    </submittedName>
</protein>
<dbReference type="PROSITE" id="PS50883">
    <property type="entry name" value="EAL"/>
    <property type="match status" value="1"/>
</dbReference>
<dbReference type="SUPFAM" id="SSF109604">
    <property type="entry name" value="HD-domain/PDEase-like"/>
    <property type="match status" value="1"/>
</dbReference>
<name>A0A839IRF6_9GAMM</name>
<accession>A0A839IRF6</accession>
<dbReference type="PANTHER" id="PTHR33525">
    <property type="match status" value="1"/>
</dbReference>
<dbReference type="InterPro" id="IPR001633">
    <property type="entry name" value="EAL_dom"/>
</dbReference>
<keyword evidence="4" id="KW-1185">Reference proteome</keyword>
<dbReference type="RefSeq" id="WP_182808575.1">
    <property type="nucleotide sequence ID" value="NZ_JACJFM010000009.1"/>
</dbReference>
<dbReference type="InterPro" id="IPR052340">
    <property type="entry name" value="RNase_Y/CdgJ"/>
</dbReference>
<dbReference type="Gene3D" id="3.20.20.450">
    <property type="entry name" value="EAL domain"/>
    <property type="match status" value="1"/>
</dbReference>
<feature type="domain" description="EAL" evidence="1">
    <location>
        <begin position="1"/>
        <end position="219"/>
    </location>
</feature>
<dbReference type="SMART" id="SM00052">
    <property type="entry name" value="EAL"/>
    <property type="match status" value="1"/>
</dbReference>
<proteinExistence type="predicted"/>
<gene>
    <name evidence="3" type="ORF">H4O21_09260</name>
</gene>
<reference evidence="3 4" key="1">
    <citation type="submission" date="2020-08" db="EMBL/GenBank/DDBJ databases">
        <title>Oceanospirillum sp. nov. isolated from marine sediment.</title>
        <authorList>
            <person name="Ji X."/>
        </authorList>
    </citation>
    <scope>NUCLEOTIDE SEQUENCE [LARGE SCALE GENOMIC DNA]</scope>
    <source>
        <strain evidence="3 4">D5</strain>
    </source>
</reference>
<comment type="caution">
    <text evidence="3">The sequence shown here is derived from an EMBL/GenBank/DDBJ whole genome shotgun (WGS) entry which is preliminary data.</text>
</comment>
<feature type="domain" description="HDOD" evidence="2">
    <location>
        <begin position="213"/>
        <end position="398"/>
    </location>
</feature>
<evidence type="ECO:0000259" key="2">
    <source>
        <dbReference type="PROSITE" id="PS51833"/>
    </source>
</evidence>
<dbReference type="PANTHER" id="PTHR33525:SF4">
    <property type="entry name" value="CYCLIC DI-GMP PHOSPHODIESTERASE CDGJ"/>
    <property type="match status" value="1"/>
</dbReference>
<dbReference type="Proteomes" id="UP000565262">
    <property type="component" value="Unassembled WGS sequence"/>
</dbReference>
<dbReference type="InterPro" id="IPR013976">
    <property type="entry name" value="HDOD"/>
</dbReference>
<dbReference type="PIRSF" id="PIRSF003180">
    <property type="entry name" value="DiGMPpdiest_YuxH"/>
    <property type="match status" value="1"/>
</dbReference>
<dbReference type="Pfam" id="PF00563">
    <property type="entry name" value="EAL"/>
    <property type="match status" value="1"/>
</dbReference>
<evidence type="ECO:0000259" key="1">
    <source>
        <dbReference type="PROSITE" id="PS50883"/>
    </source>
</evidence>
<organism evidence="3 4">
    <name type="scientific">Oceanospirillum sediminis</name>
    <dbReference type="NCBI Taxonomy" id="2760088"/>
    <lineage>
        <taxon>Bacteria</taxon>
        <taxon>Pseudomonadati</taxon>
        <taxon>Pseudomonadota</taxon>
        <taxon>Gammaproteobacteria</taxon>
        <taxon>Oceanospirillales</taxon>
        <taxon>Oceanospirillaceae</taxon>
        <taxon>Oceanospirillum</taxon>
    </lineage>
</organism>
<dbReference type="Gene3D" id="1.10.3210.10">
    <property type="entry name" value="Hypothetical protein af1432"/>
    <property type="match status" value="1"/>
</dbReference>
<dbReference type="SUPFAM" id="SSF141868">
    <property type="entry name" value="EAL domain-like"/>
    <property type="match status" value="1"/>
</dbReference>
<evidence type="ECO:0000313" key="4">
    <source>
        <dbReference type="Proteomes" id="UP000565262"/>
    </source>
</evidence>
<dbReference type="PROSITE" id="PS51833">
    <property type="entry name" value="HDOD"/>
    <property type="match status" value="1"/>
</dbReference>
<dbReference type="InterPro" id="IPR035919">
    <property type="entry name" value="EAL_sf"/>
</dbReference>
<sequence length="418" mass="46865">MTYQENYSAVVAQENYCLARQPICNTESETAAYELLYRNNPDQTDARVSCPHEATARVLTLAFMDIGIRPLAGKLPVYVNMTDELLLRKDILPKPADQIVLEVLEDIPPTPEILDALKDLKSQGYKIALDDFVLNPKTRAFLPYADIIKLDVMSCSRATLEKRVSILKKQSGIVLLAEKVETWDEFHECKAMGFDLFQGYFLSRPEILNNRPKSDSGMLIAQLLAEIYKADPDVAELEKLISRDPQLYYRIIKYVNSALYSLPNEISSLRHAITLLGLDQLKRIVSMLALAGSSKRAPSLMPVALIRAKMCQNLAESRGEQNAESFFTIGLLSMLDAFFQRPMDMILEDLPLQKSIKEALLTHSGKGGEVLDTVITYEKGMWEDLSSSEEQTILTNAYIQSVIWADEVSGITSLAKGK</sequence>